<comment type="caution">
    <text evidence="1">The sequence shown here is derived from an EMBL/GenBank/DDBJ whole genome shotgun (WGS) entry which is preliminary data.</text>
</comment>
<keyword evidence="2" id="KW-1185">Reference proteome</keyword>
<sequence>MAILEYFLTLTKPGLKILK</sequence>
<accession>A0A9P7QU88</accession>
<dbReference type="AlphaFoldDB" id="A0A9P7QU88"/>
<dbReference type="EMBL" id="JAESDN010000014">
    <property type="protein sequence ID" value="KAG7041640.1"/>
    <property type="molecule type" value="Genomic_DNA"/>
</dbReference>
<name>A0A9P7QU88_9PEZI</name>
<evidence type="ECO:0000313" key="2">
    <source>
        <dbReference type="Proteomes" id="UP000699042"/>
    </source>
</evidence>
<dbReference type="Proteomes" id="UP000699042">
    <property type="component" value="Unassembled WGS sequence"/>
</dbReference>
<feature type="non-terminal residue" evidence="1">
    <location>
        <position position="1"/>
    </location>
</feature>
<proteinExistence type="predicted"/>
<reference evidence="1" key="1">
    <citation type="submission" date="2021-05" db="EMBL/GenBank/DDBJ databases">
        <title>Comparative genomics of three Colletotrichum scovillei strains and genetic complementation revealed genes involved fungal growth and virulence on chili pepper.</title>
        <authorList>
            <person name="Hsieh D.-K."/>
            <person name="Chuang S.-C."/>
            <person name="Chen C.-Y."/>
            <person name="Chao Y.-T."/>
            <person name="Lu M.-Y.J."/>
            <person name="Lee M.-H."/>
            <person name="Shih M.-C."/>
        </authorList>
    </citation>
    <scope>NUCLEOTIDE SEQUENCE</scope>
    <source>
        <strain evidence="1">Coll-153</strain>
    </source>
</reference>
<protein>
    <submittedName>
        <fullName evidence="1">Uncharacterized protein</fullName>
    </submittedName>
</protein>
<evidence type="ECO:0000313" key="1">
    <source>
        <dbReference type="EMBL" id="KAG7041640.1"/>
    </source>
</evidence>
<organism evidence="1 2">
    <name type="scientific">Colletotrichum scovillei</name>
    <dbReference type="NCBI Taxonomy" id="1209932"/>
    <lineage>
        <taxon>Eukaryota</taxon>
        <taxon>Fungi</taxon>
        <taxon>Dikarya</taxon>
        <taxon>Ascomycota</taxon>
        <taxon>Pezizomycotina</taxon>
        <taxon>Sordariomycetes</taxon>
        <taxon>Hypocreomycetidae</taxon>
        <taxon>Glomerellales</taxon>
        <taxon>Glomerellaceae</taxon>
        <taxon>Colletotrichum</taxon>
        <taxon>Colletotrichum acutatum species complex</taxon>
    </lineage>
</organism>
<gene>
    <name evidence="1" type="ORF">JMJ77_012160</name>
</gene>